<name>A0ABU4Y8P2_9HYPH</name>
<gene>
    <name evidence="1" type="ORF">RFN28_33430</name>
</gene>
<protein>
    <submittedName>
        <fullName evidence="1">Uncharacterized protein</fullName>
    </submittedName>
</protein>
<dbReference type="RefSeq" id="WP_320291407.1">
    <property type="nucleotide sequence ID" value="NZ_JAVIIW010000080.1"/>
</dbReference>
<proteinExistence type="predicted"/>
<sequence length="62" mass="6552">MAKGYYRFRESGNNFDTALFLPATPGWLFLADRHAVAAQAGSVAIAAGQLLPRAIVAACDAQ</sequence>
<evidence type="ECO:0000313" key="2">
    <source>
        <dbReference type="Proteomes" id="UP001287059"/>
    </source>
</evidence>
<comment type="caution">
    <text evidence="1">The sequence shown here is derived from an EMBL/GenBank/DDBJ whole genome shotgun (WGS) entry which is preliminary data.</text>
</comment>
<dbReference type="EMBL" id="JAVIIW010000080">
    <property type="protein sequence ID" value="MDX8483314.1"/>
    <property type="molecule type" value="Genomic_DNA"/>
</dbReference>
<keyword evidence="2" id="KW-1185">Reference proteome</keyword>
<reference evidence="1 2" key="1">
    <citation type="submission" date="2023-08" db="EMBL/GenBank/DDBJ databases">
        <title>Implementing the SeqCode for naming new Mesorhizobium species isolated from Vachellia karroo root nodules.</title>
        <authorList>
            <person name="Van Lill M."/>
        </authorList>
    </citation>
    <scope>NUCLEOTIDE SEQUENCE [LARGE SCALE GENOMIC DNA]</scope>
    <source>
        <strain evidence="1 2">VK24D</strain>
    </source>
</reference>
<accession>A0ABU4Y8P2</accession>
<evidence type="ECO:0000313" key="1">
    <source>
        <dbReference type="EMBL" id="MDX8483314.1"/>
    </source>
</evidence>
<dbReference type="Proteomes" id="UP001287059">
    <property type="component" value="Unassembled WGS sequence"/>
</dbReference>
<organism evidence="1 2">
    <name type="scientific">Mesorhizobium album</name>
    <dbReference type="NCBI Taxonomy" id="3072314"/>
    <lineage>
        <taxon>Bacteria</taxon>
        <taxon>Pseudomonadati</taxon>
        <taxon>Pseudomonadota</taxon>
        <taxon>Alphaproteobacteria</taxon>
        <taxon>Hyphomicrobiales</taxon>
        <taxon>Phyllobacteriaceae</taxon>
        <taxon>Mesorhizobium</taxon>
    </lineage>
</organism>